<feature type="domain" description="HTH luxR-type" evidence="5">
    <location>
        <begin position="160"/>
        <end position="225"/>
    </location>
</feature>
<sequence>MKNEKGLAGRPLTPRETGIQNTPPGRTISLQPMFVTNRTTLEEIDNHLASAETRIVVITIEKGNRHGEAVVQHIGASYSDVRVVLVCEGNAQDILAMAFKPGVWACVGRQSSVETLREAIDTVAAGARYVAPELVNNKTTPSYGSSEQQNLGGQINPLADQDEGAQLTRRERQVLTLIAQGRPRREIAELLKVSPRTIDAYRARLLQKLNLDSSVQLVKYAISAGMAS</sequence>
<dbReference type="PANTHER" id="PTHR44688">
    <property type="entry name" value="DNA-BINDING TRANSCRIPTIONAL ACTIVATOR DEVR_DOSR"/>
    <property type="match status" value="1"/>
</dbReference>
<dbReference type="Gene3D" id="3.40.50.2300">
    <property type="match status" value="1"/>
</dbReference>
<protein>
    <submittedName>
        <fullName evidence="6">Response regulator transcription factor</fullName>
    </submittedName>
</protein>
<name>A0ABX6N661_9BURK</name>
<dbReference type="PRINTS" id="PR00038">
    <property type="entry name" value="HTHLUXR"/>
</dbReference>
<dbReference type="SUPFAM" id="SSF46894">
    <property type="entry name" value="C-terminal effector domain of the bipartite response regulators"/>
    <property type="match status" value="1"/>
</dbReference>
<evidence type="ECO:0000256" key="2">
    <source>
        <dbReference type="ARBA" id="ARBA00023125"/>
    </source>
</evidence>
<feature type="region of interest" description="Disordered" evidence="4">
    <location>
        <begin position="1"/>
        <end position="27"/>
    </location>
</feature>
<dbReference type="SMART" id="SM00421">
    <property type="entry name" value="HTH_LUXR"/>
    <property type="match status" value="1"/>
</dbReference>
<keyword evidence="7" id="KW-1185">Reference proteome</keyword>
<dbReference type="PANTHER" id="PTHR44688:SF16">
    <property type="entry name" value="DNA-BINDING TRANSCRIPTIONAL ACTIVATOR DEVR_DOSR"/>
    <property type="match status" value="1"/>
</dbReference>
<keyword evidence="1" id="KW-0805">Transcription regulation</keyword>
<evidence type="ECO:0000259" key="5">
    <source>
        <dbReference type="PROSITE" id="PS50043"/>
    </source>
</evidence>
<organism evidence="6 7">
    <name type="scientific">Limnobacter profundi</name>
    <dbReference type="NCBI Taxonomy" id="2732163"/>
    <lineage>
        <taxon>Bacteria</taxon>
        <taxon>Pseudomonadati</taxon>
        <taxon>Pseudomonadota</taxon>
        <taxon>Betaproteobacteria</taxon>
        <taxon>Burkholderiales</taxon>
        <taxon>Burkholderiaceae</taxon>
        <taxon>Limnobacter</taxon>
    </lineage>
</organism>
<keyword evidence="3" id="KW-0804">Transcription</keyword>
<feature type="compositionally biased region" description="Polar residues" evidence="4">
    <location>
        <begin position="18"/>
        <end position="27"/>
    </location>
</feature>
<dbReference type="InterPro" id="IPR011006">
    <property type="entry name" value="CheY-like_superfamily"/>
</dbReference>
<proteinExistence type="predicted"/>
<evidence type="ECO:0000256" key="4">
    <source>
        <dbReference type="SAM" id="MobiDB-lite"/>
    </source>
</evidence>
<dbReference type="CDD" id="cd06170">
    <property type="entry name" value="LuxR_C_like"/>
    <property type="match status" value="1"/>
</dbReference>
<dbReference type="InterPro" id="IPR000792">
    <property type="entry name" value="Tscrpt_reg_LuxR_C"/>
</dbReference>
<evidence type="ECO:0000313" key="7">
    <source>
        <dbReference type="Proteomes" id="UP000501130"/>
    </source>
</evidence>
<evidence type="ECO:0000313" key="6">
    <source>
        <dbReference type="EMBL" id="QJR29899.1"/>
    </source>
</evidence>
<evidence type="ECO:0000256" key="1">
    <source>
        <dbReference type="ARBA" id="ARBA00023015"/>
    </source>
</evidence>
<dbReference type="PROSITE" id="PS50043">
    <property type="entry name" value="HTH_LUXR_2"/>
    <property type="match status" value="1"/>
</dbReference>
<gene>
    <name evidence="6" type="ORF">HKT17_09330</name>
</gene>
<dbReference type="RefSeq" id="WP_171099588.1">
    <property type="nucleotide sequence ID" value="NZ_CP053084.1"/>
</dbReference>
<dbReference type="SUPFAM" id="SSF52172">
    <property type="entry name" value="CheY-like"/>
    <property type="match status" value="1"/>
</dbReference>
<keyword evidence="2" id="KW-0238">DNA-binding</keyword>
<dbReference type="InterPro" id="IPR016032">
    <property type="entry name" value="Sig_transdc_resp-reg_C-effctor"/>
</dbReference>
<evidence type="ECO:0000256" key="3">
    <source>
        <dbReference type="ARBA" id="ARBA00023163"/>
    </source>
</evidence>
<dbReference type="Pfam" id="PF00196">
    <property type="entry name" value="GerE"/>
    <property type="match status" value="1"/>
</dbReference>
<accession>A0ABX6N661</accession>
<dbReference type="Proteomes" id="UP000501130">
    <property type="component" value="Chromosome"/>
</dbReference>
<dbReference type="EMBL" id="CP053084">
    <property type="protein sequence ID" value="QJR29899.1"/>
    <property type="molecule type" value="Genomic_DNA"/>
</dbReference>
<reference evidence="6 7" key="1">
    <citation type="submission" date="2020-05" db="EMBL/GenBank/DDBJ databases">
        <title>Compete genome of Limnobacter sp. SAORIC-580.</title>
        <authorList>
            <person name="Song J."/>
            <person name="Cho J.-C."/>
        </authorList>
    </citation>
    <scope>NUCLEOTIDE SEQUENCE [LARGE SCALE GENOMIC DNA]</scope>
    <source>
        <strain evidence="6 7">SAORIC-580</strain>
    </source>
</reference>